<dbReference type="InterPro" id="IPR002545">
    <property type="entry name" value="CheW-lke_dom"/>
</dbReference>
<evidence type="ECO:0000256" key="3">
    <source>
        <dbReference type="ARBA" id="ARBA00022553"/>
    </source>
</evidence>
<dbReference type="SMART" id="SM00260">
    <property type="entry name" value="CheW"/>
    <property type="match status" value="1"/>
</dbReference>
<dbReference type="Pfam" id="PF01627">
    <property type="entry name" value="Hpt"/>
    <property type="match status" value="1"/>
</dbReference>
<comment type="catalytic activity">
    <reaction evidence="1">
        <text>ATP + protein L-histidine = ADP + protein N-phospho-L-histidine.</text>
        <dbReference type="EC" id="2.7.13.3"/>
    </reaction>
</comment>
<evidence type="ECO:0000256" key="11">
    <source>
        <dbReference type="SAM" id="MobiDB-lite"/>
    </source>
</evidence>
<dbReference type="Gene3D" id="3.30.565.10">
    <property type="entry name" value="Histidine kinase-like ATPase, C-terminal domain"/>
    <property type="match status" value="1"/>
</dbReference>
<dbReference type="InterPro" id="IPR036641">
    <property type="entry name" value="HPT_dom_sf"/>
</dbReference>
<dbReference type="PROSITE" id="PS50109">
    <property type="entry name" value="HIS_KIN"/>
    <property type="match status" value="1"/>
</dbReference>
<gene>
    <name evidence="16" type="ORF">OMM_00534</name>
</gene>
<evidence type="ECO:0000256" key="4">
    <source>
        <dbReference type="ARBA" id="ARBA00022679"/>
    </source>
</evidence>
<keyword evidence="5" id="KW-0547">Nucleotide-binding</keyword>
<dbReference type="Pfam" id="PF01584">
    <property type="entry name" value="CheW"/>
    <property type="match status" value="1"/>
</dbReference>
<dbReference type="InterPro" id="IPR003594">
    <property type="entry name" value="HATPase_dom"/>
</dbReference>
<feature type="coiled-coil region" evidence="10">
    <location>
        <begin position="218"/>
        <end position="245"/>
    </location>
</feature>
<evidence type="ECO:0000256" key="8">
    <source>
        <dbReference type="PROSITE-ProRule" id="PRU00110"/>
    </source>
</evidence>
<feature type="modified residue" description="Phosphohistidine" evidence="8">
    <location>
        <position position="46"/>
    </location>
</feature>
<dbReference type="Gene3D" id="1.20.120.160">
    <property type="entry name" value="HPT domain"/>
    <property type="match status" value="1"/>
</dbReference>
<organism evidence="16 17">
    <name type="scientific">Candidatus Magnetoglobus multicellularis str. Araruama</name>
    <dbReference type="NCBI Taxonomy" id="890399"/>
    <lineage>
        <taxon>Bacteria</taxon>
        <taxon>Pseudomonadati</taxon>
        <taxon>Thermodesulfobacteriota</taxon>
        <taxon>Desulfobacteria</taxon>
        <taxon>Desulfobacterales</taxon>
        <taxon>Desulfobacteraceae</taxon>
        <taxon>Candidatus Magnetoglobus</taxon>
    </lineage>
</organism>
<feature type="domain" description="Histidine kinase" evidence="12">
    <location>
        <begin position="244"/>
        <end position="483"/>
    </location>
</feature>
<dbReference type="PANTHER" id="PTHR43395">
    <property type="entry name" value="SENSOR HISTIDINE KINASE CHEA"/>
    <property type="match status" value="1"/>
</dbReference>
<evidence type="ECO:0000259" key="14">
    <source>
        <dbReference type="PROSITE" id="PS50851"/>
    </source>
</evidence>
<dbReference type="Gene3D" id="2.30.30.40">
    <property type="entry name" value="SH3 Domains"/>
    <property type="match status" value="1"/>
</dbReference>
<dbReference type="GO" id="GO:0000155">
    <property type="term" value="F:phosphorelay sensor kinase activity"/>
    <property type="evidence" value="ECO:0007669"/>
    <property type="project" value="UniProtKB-ARBA"/>
</dbReference>
<dbReference type="InterPro" id="IPR051315">
    <property type="entry name" value="Bact_Chemotaxis_CheA"/>
</dbReference>
<dbReference type="InterPro" id="IPR008207">
    <property type="entry name" value="Sig_transdc_His_kin_Hpt_dom"/>
</dbReference>
<dbReference type="InterPro" id="IPR005467">
    <property type="entry name" value="His_kinase_dom"/>
</dbReference>
<dbReference type="SMART" id="SM00387">
    <property type="entry name" value="HATPase_c"/>
    <property type="match status" value="1"/>
</dbReference>
<dbReference type="Pfam" id="PF02518">
    <property type="entry name" value="HATPase_c"/>
    <property type="match status" value="1"/>
</dbReference>
<evidence type="ECO:0000259" key="13">
    <source>
        <dbReference type="PROSITE" id="PS50110"/>
    </source>
</evidence>
<dbReference type="PRINTS" id="PR00344">
    <property type="entry name" value="BCTRLSENSOR"/>
</dbReference>
<dbReference type="GO" id="GO:0006935">
    <property type="term" value="P:chemotaxis"/>
    <property type="evidence" value="ECO:0007669"/>
    <property type="project" value="InterPro"/>
</dbReference>
<comment type="function">
    <text evidence="7">Involved in the transmission of sensory signals from the chemoreceptors to the flagellar motors. CheA is autophosphorylated; it can transfer its phosphate group to either CheB or CheY.</text>
</comment>
<dbReference type="SUPFAM" id="SSF47226">
    <property type="entry name" value="Histidine-containing phosphotransfer domain, HPT domain"/>
    <property type="match status" value="1"/>
</dbReference>
<evidence type="ECO:0000256" key="6">
    <source>
        <dbReference type="ARBA" id="ARBA00022777"/>
    </source>
</evidence>
<feature type="region of interest" description="Disordered" evidence="11">
    <location>
        <begin position="133"/>
        <end position="199"/>
    </location>
</feature>
<evidence type="ECO:0000256" key="2">
    <source>
        <dbReference type="ARBA" id="ARBA00012438"/>
    </source>
</evidence>
<dbReference type="Pfam" id="PF00072">
    <property type="entry name" value="Response_reg"/>
    <property type="match status" value="1"/>
</dbReference>
<dbReference type="Proteomes" id="UP000189670">
    <property type="component" value="Unassembled WGS sequence"/>
</dbReference>
<feature type="modified residue" description="4-aspartylphosphate" evidence="9">
    <location>
        <position position="695"/>
    </location>
</feature>
<dbReference type="EC" id="2.7.13.3" evidence="2"/>
<keyword evidence="4" id="KW-0808">Transferase</keyword>
<sequence length="763" mass="86341">MSQIDFMEIFDHQLSDEIRKATDLLLQLEKSPEKTDFIHELMRIFHSIKGAARAVNMDDIKRITHRLEDLYQGIFEGKATYHQSLINLSFGAIDMIKTIVSNRKQGLEAFDSSFFFNQVDSFLAGNYSDIQQQSTYEPESKTTSETITDNSDDTTTVAKSASTQEATDISVSCSEDNKLSAPSENSSQQYSQNDCKQPESSDALMNLIGELTVSIGSLEDHRLEMRQLLNHLVQLQGDISKLTENEHHTKELSSKIMNRVRQITQKQTRGIEILDSTENRLKFLTSEIDEKVTQSRLVELNDVFSDYPRMVRDLSLELNKKCDLQISGQTTRIDQGVLDMVRLPMVHIIRNAVDHGIESPEQRKHLNKPETGKIVIHAEKKGSQISISIADDGCGIDETRLAKKIIERGDTTKELWEKMTPHERYQFIFLPGFTTSAKVTETSGRGIGLDIVKTEIEKTGGRVLIENNTGKGLTIKLELPVSLSLTPCILVKAGTDPFFGIQHYAFPETEISDIRKINKEDQCTIEGQEYIRIEDETIMLYDFCSMMNLNPVQSKLKQKRVLILNAGTYRIGLVVENIFEEQHVVIRQLDERLGKMPNVEGVTLLKDGNVALIVDIKDIIQNIDSSDYSQYKSITDDTVIEVKQDHILVVEDSQTVREVERHFLESAGYKVTTAVNGVDGLNKLKSGHFDLVISDIDMPRMNGIDMIQKVRADAKYSEIPVIVVSYKDRDADRQKADDVGVNLYVTKSEFDSASMLERIRNLL</sequence>
<accession>A0A1V1PGG9</accession>
<keyword evidence="3 9" id="KW-0597">Phosphoprotein</keyword>
<feature type="domain" description="Response regulatory" evidence="13">
    <location>
        <begin position="646"/>
        <end position="762"/>
    </location>
</feature>
<dbReference type="CDD" id="cd00088">
    <property type="entry name" value="HPT"/>
    <property type="match status" value="1"/>
</dbReference>
<keyword evidence="10" id="KW-0175">Coiled coil</keyword>
<dbReference type="PANTHER" id="PTHR43395:SF10">
    <property type="entry name" value="CHEMOTAXIS PROTEIN CHEA"/>
    <property type="match status" value="1"/>
</dbReference>
<evidence type="ECO:0000313" key="16">
    <source>
        <dbReference type="EMBL" id="ETR73999.1"/>
    </source>
</evidence>
<evidence type="ECO:0000313" key="17">
    <source>
        <dbReference type="Proteomes" id="UP000189670"/>
    </source>
</evidence>
<dbReference type="InterPro" id="IPR036890">
    <property type="entry name" value="HATPase_C_sf"/>
</dbReference>
<reference evidence="17" key="1">
    <citation type="submission" date="2012-11" db="EMBL/GenBank/DDBJ databases">
        <authorList>
            <person name="Lucero-Rivera Y.E."/>
            <person name="Tovar-Ramirez D."/>
        </authorList>
    </citation>
    <scope>NUCLEOTIDE SEQUENCE [LARGE SCALE GENOMIC DNA]</scope>
    <source>
        <strain evidence="17">Araruama</strain>
    </source>
</reference>
<dbReference type="InterPro" id="IPR011006">
    <property type="entry name" value="CheY-like_superfamily"/>
</dbReference>
<evidence type="ECO:0000256" key="10">
    <source>
        <dbReference type="SAM" id="Coils"/>
    </source>
</evidence>
<dbReference type="SMART" id="SM00448">
    <property type="entry name" value="REC"/>
    <property type="match status" value="1"/>
</dbReference>
<dbReference type="SUPFAM" id="SSF50341">
    <property type="entry name" value="CheW-like"/>
    <property type="match status" value="1"/>
</dbReference>
<keyword evidence="6 16" id="KW-0418">Kinase</keyword>
<name>A0A1V1PGG9_9BACT</name>
<dbReference type="InterPro" id="IPR036061">
    <property type="entry name" value="CheW-like_dom_sf"/>
</dbReference>
<dbReference type="EMBL" id="ATBP01000027">
    <property type="protein sequence ID" value="ETR73999.1"/>
    <property type="molecule type" value="Genomic_DNA"/>
</dbReference>
<dbReference type="SMART" id="SM00073">
    <property type="entry name" value="HPT"/>
    <property type="match status" value="1"/>
</dbReference>
<evidence type="ECO:0000256" key="7">
    <source>
        <dbReference type="ARBA" id="ARBA00035100"/>
    </source>
</evidence>
<dbReference type="PROSITE" id="PS50851">
    <property type="entry name" value="CHEW"/>
    <property type="match status" value="1"/>
</dbReference>
<dbReference type="InterPro" id="IPR001789">
    <property type="entry name" value="Sig_transdc_resp-reg_receiver"/>
</dbReference>
<evidence type="ECO:0000256" key="1">
    <source>
        <dbReference type="ARBA" id="ARBA00000085"/>
    </source>
</evidence>
<dbReference type="SUPFAM" id="SSF55874">
    <property type="entry name" value="ATPase domain of HSP90 chaperone/DNA topoisomerase II/histidine kinase"/>
    <property type="match status" value="1"/>
</dbReference>
<feature type="domain" description="HPt" evidence="15">
    <location>
        <begin position="1"/>
        <end position="103"/>
    </location>
</feature>
<dbReference type="FunFam" id="3.30.565.10:FF:000016">
    <property type="entry name" value="Chemotaxis protein CheA, putative"/>
    <property type="match status" value="1"/>
</dbReference>
<dbReference type="Gene3D" id="3.40.50.2300">
    <property type="match status" value="1"/>
</dbReference>
<protein>
    <recommendedName>
        <fullName evidence="2">histidine kinase</fullName>
        <ecNumber evidence="2">2.7.13.3</ecNumber>
    </recommendedName>
</protein>
<dbReference type="PROSITE" id="PS50110">
    <property type="entry name" value="RESPONSE_REGULATORY"/>
    <property type="match status" value="1"/>
</dbReference>
<evidence type="ECO:0000259" key="15">
    <source>
        <dbReference type="PROSITE" id="PS50894"/>
    </source>
</evidence>
<dbReference type="InterPro" id="IPR004358">
    <property type="entry name" value="Sig_transdc_His_kin-like_C"/>
</dbReference>
<feature type="domain" description="CheW-like" evidence="14">
    <location>
        <begin position="485"/>
        <end position="625"/>
    </location>
</feature>
<evidence type="ECO:0000256" key="5">
    <source>
        <dbReference type="ARBA" id="ARBA00022741"/>
    </source>
</evidence>
<evidence type="ECO:0000259" key="12">
    <source>
        <dbReference type="PROSITE" id="PS50109"/>
    </source>
</evidence>
<dbReference type="SUPFAM" id="SSF52172">
    <property type="entry name" value="CheY-like"/>
    <property type="match status" value="1"/>
</dbReference>
<evidence type="ECO:0000256" key="9">
    <source>
        <dbReference type="PROSITE-ProRule" id="PRU00169"/>
    </source>
</evidence>
<proteinExistence type="predicted"/>
<dbReference type="PROSITE" id="PS50894">
    <property type="entry name" value="HPT"/>
    <property type="match status" value="1"/>
</dbReference>
<dbReference type="AlphaFoldDB" id="A0A1V1PGG9"/>
<comment type="caution">
    <text evidence="16">The sequence shown here is derived from an EMBL/GenBank/DDBJ whole genome shotgun (WGS) entry which is preliminary data.</text>
</comment>